<gene>
    <name evidence="1" type="ORF">MLD38_006752</name>
</gene>
<dbReference type="EMBL" id="CM042882">
    <property type="protein sequence ID" value="KAI4380575.1"/>
    <property type="molecule type" value="Genomic_DNA"/>
</dbReference>
<reference evidence="2" key="1">
    <citation type="journal article" date="2023" name="Front. Plant Sci.">
        <title>Chromosomal-level genome assembly of Melastoma candidum provides insights into trichome evolution.</title>
        <authorList>
            <person name="Zhong Y."/>
            <person name="Wu W."/>
            <person name="Sun C."/>
            <person name="Zou P."/>
            <person name="Liu Y."/>
            <person name="Dai S."/>
            <person name="Zhou R."/>
        </authorList>
    </citation>
    <scope>NUCLEOTIDE SEQUENCE [LARGE SCALE GENOMIC DNA]</scope>
</reference>
<accession>A0ACB9RNV8</accession>
<proteinExistence type="predicted"/>
<name>A0ACB9RNV8_9MYRT</name>
<organism evidence="1 2">
    <name type="scientific">Melastoma candidum</name>
    <dbReference type="NCBI Taxonomy" id="119954"/>
    <lineage>
        <taxon>Eukaryota</taxon>
        <taxon>Viridiplantae</taxon>
        <taxon>Streptophyta</taxon>
        <taxon>Embryophyta</taxon>
        <taxon>Tracheophyta</taxon>
        <taxon>Spermatophyta</taxon>
        <taxon>Magnoliopsida</taxon>
        <taxon>eudicotyledons</taxon>
        <taxon>Gunneridae</taxon>
        <taxon>Pentapetalae</taxon>
        <taxon>rosids</taxon>
        <taxon>malvids</taxon>
        <taxon>Myrtales</taxon>
        <taxon>Melastomataceae</taxon>
        <taxon>Melastomatoideae</taxon>
        <taxon>Melastomateae</taxon>
        <taxon>Melastoma</taxon>
    </lineage>
</organism>
<dbReference type="Proteomes" id="UP001057402">
    <property type="component" value="Chromosome 3"/>
</dbReference>
<sequence>MGLGVEDPLIQRDDRRRRKQEVQVLESLCQEEALHLVVPPTAVHLSIYLHHSSSVFIFYQFQKSNRSARIFDDNTHILDPDISRVYSAIILESLENVPPPLTVLVLPC</sequence>
<evidence type="ECO:0000313" key="2">
    <source>
        <dbReference type="Proteomes" id="UP001057402"/>
    </source>
</evidence>
<keyword evidence="2" id="KW-1185">Reference proteome</keyword>
<evidence type="ECO:0000313" key="1">
    <source>
        <dbReference type="EMBL" id="KAI4380575.1"/>
    </source>
</evidence>
<protein>
    <submittedName>
        <fullName evidence="1">Uncharacterized protein</fullName>
    </submittedName>
</protein>
<comment type="caution">
    <text evidence="1">The sequence shown here is derived from an EMBL/GenBank/DDBJ whole genome shotgun (WGS) entry which is preliminary data.</text>
</comment>